<comment type="caution">
    <text evidence="1">The sequence shown here is derived from an EMBL/GenBank/DDBJ whole genome shotgun (WGS) entry which is preliminary data.</text>
</comment>
<dbReference type="Gene3D" id="1.10.1220.10">
    <property type="entry name" value="Met repressor-like"/>
    <property type="match status" value="1"/>
</dbReference>
<dbReference type="InterPro" id="IPR010985">
    <property type="entry name" value="Ribbon_hlx_hlx"/>
</dbReference>
<protein>
    <recommendedName>
        <fullName evidence="3">Arc family DNA-binding protein</fullName>
    </recommendedName>
</protein>
<dbReference type="AlphaFoldDB" id="A0AAE5AXK5"/>
<dbReference type="GO" id="GO:0006355">
    <property type="term" value="P:regulation of DNA-templated transcription"/>
    <property type="evidence" value="ECO:0007669"/>
    <property type="project" value="InterPro"/>
</dbReference>
<organism evidence="1 2">
    <name type="scientific">Agrobacterium vitis</name>
    <name type="common">Rhizobium vitis</name>
    <dbReference type="NCBI Taxonomy" id="373"/>
    <lineage>
        <taxon>Bacteria</taxon>
        <taxon>Pseudomonadati</taxon>
        <taxon>Pseudomonadota</taxon>
        <taxon>Alphaproteobacteria</taxon>
        <taxon>Hyphomicrobiales</taxon>
        <taxon>Rhizobiaceae</taxon>
        <taxon>Rhizobium/Agrobacterium group</taxon>
        <taxon>Agrobacterium</taxon>
    </lineage>
</organism>
<name>A0AAE5AXK5_AGRVI</name>
<proteinExistence type="predicted"/>
<gene>
    <name evidence="1" type="ORF">GOZ95_19110</name>
</gene>
<evidence type="ECO:0000313" key="2">
    <source>
        <dbReference type="Proteomes" id="UP000436692"/>
    </source>
</evidence>
<sequence>MTETERVQYKIMLPADLKARLEEAAHENRRSLSAEIISRLEAAYADQTEDENVLRIKLTYDVRVKLNEALGFFNSNLEEAAQEILERDVSEITEYMDNLVVEHKKRERELLEKELYWMNIAMALNSIRRTQLSLFKFAMQHVTAFKGKIPSELISYCQSLFNIYKKELDDLPEDEKSVKFLKDQAEDAHKLVYFELDGSDDADFIVDPPNNDKLPT</sequence>
<evidence type="ECO:0000313" key="1">
    <source>
        <dbReference type="EMBL" id="MUZ59556.1"/>
    </source>
</evidence>
<dbReference type="Proteomes" id="UP000436692">
    <property type="component" value="Unassembled WGS sequence"/>
</dbReference>
<dbReference type="SUPFAM" id="SSF47598">
    <property type="entry name" value="Ribbon-helix-helix"/>
    <property type="match status" value="1"/>
</dbReference>
<dbReference type="InterPro" id="IPR013321">
    <property type="entry name" value="Arc_rbn_hlx_hlx"/>
</dbReference>
<dbReference type="RefSeq" id="WP_156548692.1">
    <property type="nucleotide sequence ID" value="NZ_JABAEJ010000006.1"/>
</dbReference>
<evidence type="ECO:0008006" key="3">
    <source>
        <dbReference type="Google" id="ProtNLM"/>
    </source>
</evidence>
<accession>A0AAE5AXK5</accession>
<dbReference type="EMBL" id="WPHM01000011">
    <property type="protein sequence ID" value="MUZ59556.1"/>
    <property type="molecule type" value="Genomic_DNA"/>
</dbReference>
<reference evidence="1 2" key="1">
    <citation type="submission" date="2019-12" db="EMBL/GenBank/DDBJ databases">
        <title>Whole-genome sequencing of Allorhizobium vitis.</title>
        <authorList>
            <person name="Gan H.M."/>
            <person name="Szegedi E."/>
            <person name="Burr T."/>
            <person name="Savka M.A."/>
        </authorList>
    </citation>
    <scope>NUCLEOTIDE SEQUENCE [LARGE SCALE GENOMIC DNA]</scope>
    <source>
        <strain evidence="1 2">CG989</strain>
    </source>
</reference>